<evidence type="ECO:0000256" key="1">
    <source>
        <dbReference type="ARBA" id="ARBA00022723"/>
    </source>
</evidence>
<dbReference type="EC" id="3.1.3.-" evidence="2"/>
<dbReference type="InterPro" id="IPR023214">
    <property type="entry name" value="HAD_sf"/>
</dbReference>
<evidence type="ECO:0000313" key="2">
    <source>
        <dbReference type="EMBL" id="SUB14179.1"/>
    </source>
</evidence>
<protein>
    <submittedName>
        <fullName evidence="2">Phosphatase YidA</fullName>
        <ecNumber evidence="2">3.1.3.-</ecNumber>
    </submittedName>
</protein>
<dbReference type="Proteomes" id="UP000254640">
    <property type="component" value="Unassembled WGS sequence"/>
</dbReference>
<dbReference type="InterPro" id="IPR036412">
    <property type="entry name" value="HAD-like_sf"/>
</dbReference>
<organism evidence="2 3">
    <name type="scientific">Enterobacter agglomerans</name>
    <name type="common">Erwinia herbicola</name>
    <name type="synonym">Pantoea agglomerans</name>
    <dbReference type="NCBI Taxonomy" id="549"/>
    <lineage>
        <taxon>Bacteria</taxon>
        <taxon>Pseudomonadati</taxon>
        <taxon>Pseudomonadota</taxon>
        <taxon>Gammaproteobacteria</taxon>
        <taxon>Enterobacterales</taxon>
        <taxon>Erwiniaceae</taxon>
        <taxon>Pantoea</taxon>
        <taxon>Pantoea agglomerans group</taxon>
    </lineage>
</organism>
<dbReference type="PANTHER" id="PTHR10000">
    <property type="entry name" value="PHOSPHOSERINE PHOSPHATASE"/>
    <property type="match status" value="1"/>
</dbReference>
<dbReference type="PROSITE" id="PS01229">
    <property type="entry name" value="COF_2"/>
    <property type="match status" value="1"/>
</dbReference>
<keyword evidence="2" id="KW-0378">Hydrolase</keyword>
<proteinExistence type="predicted"/>
<sequence length="67" mass="7208">MLAEKLGLKQEEVMAIGDQENDLAMIEYAGTGVAMGNAIDSVKKIAQFITKTNMEDGVAHAIEELVL</sequence>
<reference evidence="2 3" key="1">
    <citation type="submission" date="2018-06" db="EMBL/GenBank/DDBJ databases">
        <authorList>
            <consortium name="Pathogen Informatics"/>
            <person name="Doyle S."/>
        </authorList>
    </citation>
    <scope>NUCLEOTIDE SEQUENCE [LARGE SCALE GENOMIC DNA]</scope>
    <source>
        <strain evidence="2 3">NCTC9381</strain>
    </source>
</reference>
<gene>
    <name evidence="2" type="primary">yidA_3</name>
    <name evidence="2" type="ORF">NCTC9381_00011</name>
</gene>
<name>A0A379A9H2_ENTAG</name>
<dbReference type="SUPFAM" id="SSF56784">
    <property type="entry name" value="HAD-like"/>
    <property type="match status" value="1"/>
</dbReference>
<dbReference type="GO" id="GO:0016791">
    <property type="term" value="F:phosphatase activity"/>
    <property type="evidence" value="ECO:0007669"/>
    <property type="project" value="TreeGrafter"/>
</dbReference>
<dbReference type="EMBL" id="UGSO01000001">
    <property type="protein sequence ID" value="SUB14179.1"/>
    <property type="molecule type" value="Genomic_DNA"/>
</dbReference>
<dbReference type="Pfam" id="PF08282">
    <property type="entry name" value="Hydrolase_3"/>
    <property type="match status" value="1"/>
</dbReference>
<accession>A0A379A9H2</accession>
<dbReference type="PANTHER" id="PTHR10000:SF8">
    <property type="entry name" value="HAD SUPERFAMILY HYDROLASE-LIKE, TYPE 3"/>
    <property type="match status" value="1"/>
</dbReference>
<dbReference type="Gene3D" id="3.40.50.1000">
    <property type="entry name" value="HAD superfamily/HAD-like"/>
    <property type="match status" value="1"/>
</dbReference>
<dbReference type="GO" id="GO:0000287">
    <property type="term" value="F:magnesium ion binding"/>
    <property type="evidence" value="ECO:0007669"/>
    <property type="project" value="TreeGrafter"/>
</dbReference>
<keyword evidence="3" id="KW-1185">Reference proteome</keyword>
<evidence type="ECO:0000313" key="3">
    <source>
        <dbReference type="Proteomes" id="UP000254640"/>
    </source>
</evidence>
<dbReference type="GO" id="GO:0005829">
    <property type="term" value="C:cytosol"/>
    <property type="evidence" value="ECO:0007669"/>
    <property type="project" value="TreeGrafter"/>
</dbReference>
<dbReference type="AlphaFoldDB" id="A0A379A9H2"/>
<keyword evidence="1" id="KW-0479">Metal-binding</keyword>